<evidence type="ECO:0000313" key="2">
    <source>
        <dbReference type="Proteomes" id="UP000255523"/>
    </source>
</evidence>
<dbReference type="NCBIfam" id="TIGR01484">
    <property type="entry name" value="HAD-SF-IIB"/>
    <property type="match status" value="1"/>
</dbReference>
<dbReference type="Gene3D" id="3.30.1240.10">
    <property type="match status" value="1"/>
</dbReference>
<dbReference type="Proteomes" id="UP000255523">
    <property type="component" value="Unassembled WGS sequence"/>
</dbReference>
<dbReference type="GO" id="GO:0016791">
    <property type="term" value="F:phosphatase activity"/>
    <property type="evidence" value="ECO:0007669"/>
    <property type="project" value="TreeGrafter"/>
</dbReference>
<dbReference type="InterPro" id="IPR006379">
    <property type="entry name" value="HAD-SF_hydro_IIB"/>
</dbReference>
<reference evidence="1 2" key="1">
    <citation type="submission" date="2018-06" db="EMBL/GenBank/DDBJ databases">
        <authorList>
            <consortium name="Pathogen Informatics"/>
            <person name="Doyle S."/>
        </authorList>
    </citation>
    <scope>NUCLEOTIDE SEQUENCE [LARGE SCALE GENOMIC DNA]</scope>
    <source>
        <strain evidence="1 2">NCTC11087</strain>
    </source>
</reference>
<dbReference type="OrthoDB" id="9781413at2"/>
<dbReference type="Pfam" id="PF08282">
    <property type="entry name" value="Hydrolase_3"/>
    <property type="match status" value="1"/>
</dbReference>
<dbReference type="SFLD" id="SFLDS00003">
    <property type="entry name" value="Haloacid_Dehalogenase"/>
    <property type="match status" value="1"/>
</dbReference>
<dbReference type="InterPro" id="IPR023214">
    <property type="entry name" value="HAD_sf"/>
</dbReference>
<dbReference type="InterPro" id="IPR000150">
    <property type="entry name" value="Cof"/>
</dbReference>
<dbReference type="PANTHER" id="PTHR10000:SF8">
    <property type="entry name" value="HAD SUPERFAMILY HYDROLASE-LIKE, TYPE 3"/>
    <property type="match status" value="1"/>
</dbReference>
<keyword evidence="1" id="KW-0378">Hydrolase</keyword>
<dbReference type="InterPro" id="IPR036412">
    <property type="entry name" value="HAD-like_sf"/>
</dbReference>
<proteinExistence type="predicted"/>
<dbReference type="EC" id="3.-.-.-" evidence="1"/>
<dbReference type="GO" id="GO:0000287">
    <property type="term" value="F:magnesium ion binding"/>
    <property type="evidence" value="ECO:0007669"/>
    <property type="project" value="TreeGrafter"/>
</dbReference>
<gene>
    <name evidence="1" type="ORF">NCTC11087_01546</name>
</gene>
<dbReference type="PANTHER" id="PTHR10000">
    <property type="entry name" value="PHOSPHOSERINE PHOSPHATASE"/>
    <property type="match status" value="1"/>
</dbReference>
<protein>
    <submittedName>
        <fullName evidence="1">HAD-superfamily hydrolase / phosphatase</fullName>
        <ecNumber evidence="1">3.-.-.-</ecNumber>
    </submittedName>
</protein>
<sequence>MKEIQWIVSDLDGTLLNDQKQVSQKNQKAIQWLFEQGIDFGIVSGRPVKTIYETLDFWQIKPYVRFIIGMNGAAFMDISTQEITYAPSLSLDVIQKIMNHFKGWDVCFQILDEKIRYTNRSTDSSIQYTTKCHEREVVTDLIEYSKKNRVLKWMIYCEPQMMEQVRKHANALNENQISAIQTDDCMLEFMSADIHKGSGLLKASKQLHLDLKTCLSLGDADNDVSMFDVTGYSFCVQNGTKYAKEKSKQVLPYTNEEDIIDKIVREYI</sequence>
<accession>A0A380LL44</accession>
<dbReference type="GeneID" id="77462496"/>
<dbReference type="GO" id="GO:0005829">
    <property type="term" value="C:cytosol"/>
    <property type="evidence" value="ECO:0007669"/>
    <property type="project" value="TreeGrafter"/>
</dbReference>
<organism evidence="1 2">
    <name type="scientific">Faecalicoccus pleomorphus</name>
    <dbReference type="NCBI Taxonomy" id="1323"/>
    <lineage>
        <taxon>Bacteria</taxon>
        <taxon>Bacillati</taxon>
        <taxon>Bacillota</taxon>
        <taxon>Erysipelotrichia</taxon>
        <taxon>Erysipelotrichales</taxon>
        <taxon>Erysipelotrichaceae</taxon>
        <taxon>Faecalicoccus</taxon>
    </lineage>
</organism>
<dbReference type="SUPFAM" id="SSF56784">
    <property type="entry name" value="HAD-like"/>
    <property type="match status" value="1"/>
</dbReference>
<keyword evidence="2" id="KW-1185">Reference proteome</keyword>
<dbReference type="EMBL" id="UHFX01000003">
    <property type="protein sequence ID" value="SUO04624.1"/>
    <property type="molecule type" value="Genomic_DNA"/>
</dbReference>
<dbReference type="AlphaFoldDB" id="A0A380LL44"/>
<dbReference type="NCBIfam" id="TIGR00099">
    <property type="entry name" value="Cof-subfamily"/>
    <property type="match status" value="1"/>
</dbReference>
<dbReference type="SFLD" id="SFLDG01140">
    <property type="entry name" value="C2.B:_Phosphomannomutase_and_P"/>
    <property type="match status" value="1"/>
</dbReference>
<dbReference type="RefSeq" id="WP_022790173.1">
    <property type="nucleotide sequence ID" value="NZ_JACJKL010000001.1"/>
</dbReference>
<name>A0A380LL44_9FIRM</name>
<dbReference type="Gene3D" id="3.40.50.1000">
    <property type="entry name" value="HAD superfamily/HAD-like"/>
    <property type="match status" value="1"/>
</dbReference>
<evidence type="ECO:0000313" key="1">
    <source>
        <dbReference type="EMBL" id="SUO04624.1"/>
    </source>
</evidence>